<evidence type="ECO:0000256" key="1">
    <source>
        <dbReference type="ARBA" id="ARBA00001957"/>
    </source>
</evidence>
<dbReference type="InterPro" id="IPR020845">
    <property type="entry name" value="AMP-binding_CS"/>
</dbReference>
<dbReference type="InterPro" id="IPR010071">
    <property type="entry name" value="AA_adenyl_dom"/>
</dbReference>
<dbReference type="Gene3D" id="3.40.50.12780">
    <property type="entry name" value="N-terminal domain of ligase-like"/>
    <property type="match status" value="1"/>
</dbReference>
<dbReference type="Pfam" id="PF00501">
    <property type="entry name" value="AMP-binding"/>
    <property type="match status" value="1"/>
</dbReference>
<dbReference type="SUPFAM" id="SSF47336">
    <property type="entry name" value="ACP-like"/>
    <property type="match status" value="1"/>
</dbReference>
<dbReference type="Pfam" id="PF13193">
    <property type="entry name" value="AMP-binding_C"/>
    <property type="match status" value="1"/>
</dbReference>
<keyword evidence="3" id="KW-0597">Phosphoprotein</keyword>
<dbReference type="InterPro" id="IPR023213">
    <property type="entry name" value="CAT-like_dom_sf"/>
</dbReference>
<keyword evidence="2" id="KW-0596">Phosphopantetheine</keyword>
<dbReference type="Gene3D" id="1.10.1200.10">
    <property type="entry name" value="ACP-like"/>
    <property type="match status" value="1"/>
</dbReference>
<dbReference type="InterPro" id="IPR036291">
    <property type="entry name" value="NAD(P)-bd_dom_sf"/>
</dbReference>
<dbReference type="PROSITE" id="PS00012">
    <property type="entry name" value="PHOSPHOPANTETHEINE"/>
    <property type="match status" value="1"/>
</dbReference>
<dbReference type="PROSITE" id="PS50075">
    <property type="entry name" value="CARRIER"/>
    <property type="match status" value="1"/>
</dbReference>
<dbReference type="FunFam" id="3.40.50.12780:FF:000012">
    <property type="entry name" value="Non-ribosomal peptide synthetase"/>
    <property type="match status" value="1"/>
</dbReference>
<dbReference type="SUPFAM" id="SSF56801">
    <property type="entry name" value="Acetyl-CoA synthetase-like"/>
    <property type="match status" value="1"/>
</dbReference>
<dbReference type="GO" id="GO:0008610">
    <property type="term" value="P:lipid biosynthetic process"/>
    <property type="evidence" value="ECO:0007669"/>
    <property type="project" value="UniProtKB-ARBA"/>
</dbReference>
<dbReference type="STRING" id="1962155.B1813_00805"/>
<dbReference type="SUPFAM" id="SSF51735">
    <property type="entry name" value="NAD(P)-binding Rossmann-fold domains"/>
    <property type="match status" value="1"/>
</dbReference>
<evidence type="ECO:0000313" key="7">
    <source>
        <dbReference type="Proteomes" id="UP000192591"/>
    </source>
</evidence>
<dbReference type="GO" id="GO:0043041">
    <property type="term" value="P:amino acid activation for nonribosomal peptide biosynthetic process"/>
    <property type="evidence" value="ECO:0007669"/>
    <property type="project" value="TreeGrafter"/>
</dbReference>
<dbReference type="Gene3D" id="3.30.300.30">
    <property type="match status" value="1"/>
</dbReference>
<proteinExistence type="predicted"/>
<dbReference type="Gene3D" id="3.40.50.720">
    <property type="entry name" value="NAD(P)-binding Rossmann-like Domain"/>
    <property type="match status" value="1"/>
</dbReference>
<gene>
    <name evidence="6" type="ORF">B1813_00805</name>
</gene>
<dbReference type="InterPro" id="IPR013120">
    <property type="entry name" value="FAR_NAD-bd"/>
</dbReference>
<dbReference type="InterPro" id="IPR036736">
    <property type="entry name" value="ACP-like_sf"/>
</dbReference>
<dbReference type="GO" id="GO:0044550">
    <property type="term" value="P:secondary metabolite biosynthetic process"/>
    <property type="evidence" value="ECO:0007669"/>
    <property type="project" value="TreeGrafter"/>
</dbReference>
<evidence type="ECO:0000256" key="3">
    <source>
        <dbReference type="ARBA" id="ARBA00022553"/>
    </source>
</evidence>
<dbReference type="PRINTS" id="PR00154">
    <property type="entry name" value="AMPBINDING"/>
</dbReference>
<dbReference type="NCBIfam" id="TIGR01733">
    <property type="entry name" value="AA-adenyl-dom"/>
    <property type="match status" value="1"/>
</dbReference>
<protein>
    <submittedName>
        <fullName evidence="6">Non-ribosomal peptide synthetase</fullName>
    </submittedName>
</protein>
<dbReference type="InterPro" id="IPR009081">
    <property type="entry name" value="PP-bd_ACP"/>
</dbReference>
<dbReference type="SUPFAM" id="SSF52777">
    <property type="entry name" value="CoA-dependent acyltransferases"/>
    <property type="match status" value="2"/>
</dbReference>
<dbReference type="Pfam" id="PF00550">
    <property type="entry name" value="PP-binding"/>
    <property type="match status" value="1"/>
</dbReference>
<dbReference type="Gene3D" id="3.30.559.10">
    <property type="entry name" value="Chloramphenicol acetyltransferase-like domain"/>
    <property type="match status" value="1"/>
</dbReference>
<dbReference type="GO" id="GO:0016874">
    <property type="term" value="F:ligase activity"/>
    <property type="evidence" value="ECO:0007669"/>
    <property type="project" value="UniProtKB-KW"/>
</dbReference>
<accession>A0A1V9AC21</accession>
<dbReference type="RefSeq" id="WP_081190124.1">
    <property type="nucleotide sequence ID" value="NZ_MWIH01000002.1"/>
</dbReference>
<evidence type="ECO:0000256" key="2">
    <source>
        <dbReference type="ARBA" id="ARBA00022450"/>
    </source>
</evidence>
<dbReference type="PANTHER" id="PTHR45527">
    <property type="entry name" value="NONRIBOSOMAL PEPTIDE SYNTHETASE"/>
    <property type="match status" value="1"/>
</dbReference>
<dbReference type="InterPro" id="IPR025110">
    <property type="entry name" value="AMP-bd_C"/>
</dbReference>
<dbReference type="PANTHER" id="PTHR45527:SF1">
    <property type="entry name" value="FATTY ACID SYNTHASE"/>
    <property type="match status" value="1"/>
</dbReference>
<dbReference type="InterPro" id="IPR020459">
    <property type="entry name" value="AMP-binding"/>
</dbReference>
<dbReference type="InterPro" id="IPR042099">
    <property type="entry name" value="ANL_N_sf"/>
</dbReference>
<dbReference type="InterPro" id="IPR006162">
    <property type="entry name" value="Ppantetheine_attach_site"/>
</dbReference>
<dbReference type="InterPro" id="IPR001242">
    <property type="entry name" value="Condensation_dom"/>
</dbReference>
<dbReference type="Proteomes" id="UP000192591">
    <property type="component" value="Unassembled WGS sequence"/>
</dbReference>
<dbReference type="InterPro" id="IPR045851">
    <property type="entry name" value="AMP-bd_C_sf"/>
</dbReference>
<organism evidence="6 7">
    <name type="scientific">Saccharomonospora piscinae</name>
    <dbReference type="NCBI Taxonomy" id="687388"/>
    <lineage>
        <taxon>Bacteria</taxon>
        <taxon>Bacillati</taxon>
        <taxon>Actinomycetota</taxon>
        <taxon>Actinomycetes</taxon>
        <taxon>Pseudonocardiales</taxon>
        <taxon>Pseudonocardiaceae</taxon>
        <taxon>Saccharomonospora</taxon>
    </lineage>
</organism>
<reference evidence="6 7" key="1">
    <citation type="submission" date="2017-02" db="EMBL/GenBank/DDBJ databases">
        <title>Draft genome of Saccharomonospora sp. 154.</title>
        <authorList>
            <person name="Alonso-Carmona G.S."/>
            <person name="De La Haba R."/>
            <person name="Vera-Gargallo B."/>
            <person name="Sandoval-Trujillo A.H."/>
            <person name="Ramirez-Duran N."/>
            <person name="Ventosa A."/>
        </authorList>
    </citation>
    <scope>NUCLEOTIDE SEQUENCE [LARGE SCALE GENOMIC DNA]</scope>
    <source>
        <strain evidence="6 7">LRS4.154</strain>
    </source>
</reference>
<evidence type="ECO:0000313" key="6">
    <source>
        <dbReference type="EMBL" id="OQO94679.1"/>
    </source>
</evidence>
<dbReference type="FunFam" id="3.40.50.980:FF:000001">
    <property type="entry name" value="Non-ribosomal peptide synthetase"/>
    <property type="match status" value="1"/>
</dbReference>
<dbReference type="PROSITE" id="PS00455">
    <property type="entry name" value="AMP_BINDING"/>
    <property type="match status" value="1"/>
</dbReference>
<dbReference type="Pfam" id="PF07993">
    <property type="entry name" value="NAD_binding_4"/>
    <property type="match status" value="1"/>
</dbReference>
<dbReference type="GO" id="GO:0031177">
    <property type="term" value="F:phosphopantetheine binding"/>
    <property type="evidence" value="ECO:0007669"/>
    <property type="project" value="TreeGrafter"/>
</dbReference>
<feature type="domain" description="Carrier" evidence="5">
    <location>
        <begin position="979"/>
        <end position="1054"/>
    </location>
</feature>
<comment type="caution">
    <text evidence="6">The sequence shown here is derived from an EMBL/GenBank/DDBJ whole genome shotgun (WGS) entry which is preliminary data.</text>
</comment>
<dbReference type="InterPro" id="IPR000873">
    <property type="entry name" value="AMP-dep_synth/lig_dom"/>
</dbReference>
<name>A0A1V9AC21_SACPI</name>
<dbReference type="NCBIfam" id="TIGR01746">
    <property type="entry name" value="Thioester-redct"/>
    <property type="match status" value="1"/>
</dbReference>
<keyword evidence="4" id="KW-0436">Ligase</keyword>
<dbReference type="GO" id="GO:0005829">
    <property type="term" value="C:cytosol"/>
    <property type="evidence" value="ECO:0007669"/>
    <property type="project" value="TreeGrafter"/>
</dbReference>
<dbReference type="Gene3D" id="3.30.559.30">
    <property type="entry name" value="Nonribosomal peptide synthetase, condensation domain"/>
    <property type="match status" value="1"/>
</dbReference>
<evidence type="ECO:0000256" key="4">
    <source>
        <dbReference type="ARBA" id="ARBA00022598"/>
    </source>
</evidence>
<dbReference type="Pfam" id="PF00668">
    <property type="entry name" value="Condensation"/>
    <property type="match status" value="1"/>
</dbReference>
<comment type="cofactor">
    <cofactor evidence="1">
        <name>pantetheine 4'-phosphate</name>
        <dbReference type="ChEBI" id="CHEBI:47942"/>
    </cofactor>
</comment>
<dbReference type="CDD" id="cd19543">
    <property type="entry name" value="DCL_NRPS"/>
    <property type="match status" value="1"/>
</dbReference>
<keyword evidence="7" id="KW-1185">Reference proteome</keyword>
<sequence length="1473" mass="162090">MTAKNIEDVYDLTPLQHGLLFHCLQAPSAGYYLEQMYFTMRGELRTEVVRAAWDVIIGRHPGLRTAFSWEDINRPVQIVQRHARLPLDEVDLRGLDEQERERRFTEYLLDERRQGFDLETAPLFRLTVFRMDADTYRLAWRFSHLVMDGWSFGLIMGDFVTLYKAIYHGREVRLPAANSTRDYVGWWREQDAAALDHYWAEQLDGYRPPPPLDLGDRFDGSAETVTHGYAECDLGELAEPLNELARERRLTLNTLVQGAWTLVLSRCYGVDDVVVGATMSHRPSEVPGIESVVGPLITTLPVRARLDPGQAAVDWLRDLQNQVIDVREHAGASLPHIRAVSEVPNSEELFETIVSYENVPIPDISFAEENLELLGYHVDGRPQYPMSLIALPGDDMPMRVIYERRRFSATTAQRMLDRLRTTLAALIAAPETPIGRIDVVGERERRDILARLRRTGRVPTGRNLPQVVREHADRTPDKIAVTGEDGSLTYRELVRYADRVAAALQAHGVEPGTRVAVCADRSARFVAGVLGVLTAGAAYVPLDPADPPGRHALVLSDSSAAAVLADTRFVEGLRAAAGEHAPAIVALDGDLADARPRAVDLDADDIAYVMYTSGSTGRPKGVLVTHHNVLRLAAAARQEFGLGADDVWSMFFSPAFDGASWEMWGALTHGARLVVAAYWVTRSPADFLELLDRERVTVCTQSPSAFGQLLPADAEHRPDLALRLVVLGGEKVDPRSLRDWFDRRGDAIQVVNAYGPTEATVWVCAHRLRAAESRDPQARALIGQPLVDTSIHLLDQHGHLAPHGAPGEMLLCGPGVAAGYLGDAERTARRFGIDPHPAGGTPGRCYASGDLARLTAEGELAFIGRADGQVKVRGFRVELGEVEDTLRGDDRVRAAVATVAGGGSAGERLLAFVVCAGEPGDESAFGEELKRRCADALPEHMVPVTVSVLDRLPMRANGKVDHQALPAADPSRDGSDYVAPRTPTEQRIAEVLSELLDVPRVGAEDNLVDLGLHSLVATRAVNEIRGIWRVNVPLRRLYESPTVASLATIVDGGGAVREGPDRPGTVDLAREAELDDDLVPHREWEWIGDPQDVFVTGVTGFPGARLVVELLRTTDADVHCLVRASGEEEGRDRLVEHLRSLGWWDEAFAERLHPVPGDLSQPYLGLGEERFARYGQRCTELYHFGAHVNFLYPYRRLRSTNVQGTKEMIRLACTGRTSVLHHISGVGVFPARAAAEGEYRGVEVDLDAAAPALPNGYTETKWVAERLVTEARDRGLPVVVHRLGRVSGDSATGAWLAHSDALAELLRASAALKVLPNFDGVLDMVPVDYVGAAIAAIARRREAIGGVFHLVNPRPLRFPDLQAGFELAGYETDSAKMTDWYARLLAHSSQAVDEDWTVAITLLSEWTQHASHRLRDPRFESTRTRELLGDEVSCPPVDGPVLRRYLEHLEEIGFIGEQGKEADSWQQARAAGS</sequence>
<dbReference type="EMBL" id="MWIH01000002">
    <property type="protein sequence ID" value="OQO94679.1"/>
    <property type="molecule type" value="Genomic_DNA"/>
</dbReference>
<dbReference type="CDD" id="cd05235">
    <property type="entry name" value="SDR_e1"/>
    <property type="match status" value="1"/>
</dbReference>
<dbReference type="InterPro" id="IPR010080">
    <property type="entry name" value="Thioester_reductase-like_dom"/>
</dbReference>
<evidence type="ECO:0000259" key="5">
    <source>
        <dbReference type="PROSITE" id="PS50075"/>
    </source>
</evidence>